<name>A0A0J0XM08_9TREE</name>
<reference evidence="1 2" key="1">
    <citation type="submission" date="2015-03" db="EMBL/GenBank/DDBJ databases">
        <title>Genomics and transcriptomics of the oil-accumulating basidiomycete yeast T. oleaginosus allow insights into substrate utilization and the diverse evolutionary trajectories of mating systems in fungi.</title>
        <authorList>
            <consortium name="DOE Joint Genome Institute"/>
            <person name="Kourist R."/>
            <person name="Kracht O."/>
            <person name="Bracharz F."/>
            <person name="Lipzen A."/>
            <person name="Nolan M."/>
            <person name="Ohm R."/>
            <person name="Grigoriev I."/>
            <person name="Sun S."/>
            <person name="Heitman J."/>
            <person name="Bruck T."/>
            <person name="Nowrousian M."/>
        </authorList>
    </citation>
    <scope>NUCLEOTIDE SEQUENCE [LARGE SCALE GENOMIC DNA]</scope>
    <source>
        <strain evidence="1 2">IBC0246</strain>
    </source>
</reference>
<evidence type="ECO:0000313" key="2">
    <source>
        <dbReference type="Proteomes" id="UP000053611"/>
    </source>
</evidence>
<gene>
    <name evidence="1" type="ORF">CC85DRAFT_96622</name>
</gene>
<dbReference type="AlphaFoldDB" id="A0A0J0XM08"/>
<evidence type="ECO:0000313" key="1">
    <source>
        <dbReference type="EMBL" id="KLT42142.1"/>
    </source>
</evidence>
<accession>A0A0J0XM08</accession>
<dbReference type="RefSeq" id="XP_018278633.1">
    <property type="nucleotide sequence ID" value="XM_018427553.1"/>
</dbReference>
<organism evidence="1 2">
    <name type="scientific">Cutaneotrichosporon oleaginosum</name>
    <dbReference type="NCBI Taxonomy" id="879819"/>
    <lineage>
        <taxon>Eukaryota</taxon>
        <taxon>Fungi</taxon>
        <taxon>Dikarya</taxon>
        <taxon>Basidiomycota</taxon>
        <taxon>Agaricomycotina</taxon>
        <taxon>Tremellomycetes</taxon>
        <taxon>Trichosporonales</taxon>
        <taxon>Trichosporonaceae</taxon>
        <taxon>Cutaneotrichosporon</taxon>
    </lineage>
</organism>
<sequence length="103" mass="10547">MALGTCPPLVLVLDRPGTCLLGLVAPPASRGKVTAGASCSALHAGSAPRVLGRAGVGMSLIVPGGLRLRCKKLEWPACNPHTTCHQKGVVQESLMSQPDALLL</sequence>
<dbReference type="GeneID" id="28988156"/>
<dbReference type="EMBL" id="KQ087208">
    <property type="protein sequence ID" value="KLT42142.1"/>
    <property type="molecule type" value="Genomic_DNA"/>
</dbReference>
<protein>
    <submittedName>
        <fullName evidence="1">Uncharacterized protein</fullName>
    </submittedName>
</protein>
<keyword evidence="2" id="KW-1185">Reference proteome</keyword>
<dbReference type="Proteomes" id="UP000053611">
    <property type="component" value="Unassembled WGS sequence"/>
</dbReference>
<proteinExistence type="predicted"/>